<protein>
    <submittedName>
        <fullName evidence="2">Uncharacterized protein</fullName>
    </submittedName>
</protein>
<evidence type="ECO:0000313" key="2">
    <source>
        <dbReference type="EMBL" id="AFQ45196.1"/>
    </source>
</evidence>
<dbReference type="HOGENOM" id="CLU_2769072_0_0_9"/>
<evidence type="ECO:0000313" key="3">
    <source>
        <dbReference type="Proteomes" id="UP000005262"/>
    </source>
</evidence>
<keyword evidence="1" id="KW-0472">Membrane</keyword>
<dbReference type="KEGG" id="dmi:Desmer_3323"/>
<feature type="transmembrane region" description="Helical" evidence="1">
    <location>
        <begin position="26"/>
        <end position="46"/>
    </location>
</feature>
<gene>
    <name evidence="2" type="ordered locus">Desmer_3323</name>
</gene>
<keyword evidence="1" id="KW-0812">Transmembrane</keyword>
<evidence type="ECO:0000256" key="1">
    <source>
        <dbReference type="SAM" id="Phobius"/>
    </source>
</evidence>
<keyword evidence="1" id="KW-1133">Transmembrane helix</keyword>
<dbReference type="EMBL" id="CP003629">
    <property type="protein sequence ID" value="AFQ45196.1"/>
    <property type="molecule type" value="Genomic_DNA"/>
</dbReference>
<dbReference type="STRING" id="768704.Desmer_3323"/>
<accession>J7J2J3</accession>
<dbReference type="Proteomes" id="UP000005262">
    <property type="component" value="Chromosome"/>
</dbReference>
<organism evidence="2 3">
    <name type="scientific">Desulfosporosinus meridiei (strain ATCC BAA-275 / DSM 13257 / KCTC 12902 / NCIMB 13706 / S10)</name>
    <dbReference type="NCBI Taxonomy" id="768704"/>
    <lineage>
        <taxon>Bacteria</taxon>
        <taxon>Bacillati</taxon>
        <taxon>Bacillota</taxon>
        <taxon>Clostridia</taxon>
        <taxon>Eubacteriales</taxon>
        <taxon>Desulfitobacteriaceae</taxon>
        <taxon>Desulfosporosinus</taxon>
    </lineage>
</organism>
<reference evidence="3" key="2">
    <citation type="submission" date="2012-08" db="EMBL/GenBank/DDBJ databases">
        <title>Finished genome of Desulfosporosinus meridiei DSM 13257.</title>
        <authorList>
            <person name="Huntemann M."/>
            <person name="Wei C.-L."/>
            <person name="Han J."/>
            <person name="Detter J.C."/>
            <person name="Han C."/>
            <person name="Davenport K."/>
            <person name="Daligault H."/>
            <person name="Erkkila T."/>
            <person name="Gu W."/>
            <person name="Munk A.C.C."/>
            <person name="Teshima H."/>
            <person name="Xu Y."/>
            <person name="Chain P."/>
            <person name="Tapia R."/>
            <person name="Chen A."/>
            <person name="Krypides N."/>
            <person name="Mavromatis K."/>
            <person name="Markowitz V."/>
            <person name="Szeto E."/>
            <person name="Ivanova N."/>
            <person name="Mikhailova N."/>
            <person name="Ovchinnikova G."/>
            <person name="Pagani I."/>
            <person name="Pati A."/>
            <person name="Goodwin L."/>
            <person name="Peters L."/>
            <person name="Pitluck S."/>
            <person name="Woyke T."/>
            <person name="Pester M."/>
            <person name="Spring S."/>
            <person name="Ollivier B."/>
            <person name="Rattei T."/>
            <person name="Klenk H.-P."/>
            <person name="Wagner M."/>
            <person name="Loy A."/>
        </authorList>
    </citation>
    <scope>NUCLEOTIDE SEQUENCE [LARGE SCALE GENOMIC DNA]</scope>
    <source>
        <strain evidence="3">ATCC BAA-275 / DSM 13257 / NCIMB 13706 / S10</strain>
    </source>
</reference>
<keyword evidence="3" id="KW-1185">Reference proteome</keyword>
<reference evidence="2 3" key="1">
    <citation type="journal article" date="2012" name="J. Bacteriol.">
        <title>Complete genome sequences of Desulfosporosinus orientis DSM765T, Desulfosporosinus youngiae DSM17734T, Desulfosporosinus meridiei DSM13257T, and Desulfosporosinus acidiphilus DSM22704T.</title>
        <authorList>
            <person name="Pester M."/>
            <person name="Brambilla E."/>
            <person name="Alazard D."/>
            <person name="Rattei T."/>
            <person name="Weinmaier T."/>
            <person name="Han J."/>
            <person name="Lucas S."/>
            <person name="Lapidus A."/>
            <person name="Cheng J.F."/>
            <person name="Goodwin L."/>
            <person name="Pitluck S."/>
            <person name="Peters L."/>
            <person name="Ovchinnikova G."/>
            <person name="Teshima H."/>
            <person name="Detter J.C."/>
            <person name="Han C.S."/>
            <person name="Tapia R."/>
            <person name="Land M.L."/>
            <person name="Hauser L."/>
            <person name="Kyrpides N.C."/>
            <person name="Ivanova N.N."/>
            <person name="Pagani I."/>
            <person name="Huntmann M."/>
            <person name="Wei C.L."/>
            <person name="Davenport K.W."/>
            <person name="Daligault H."/>
            <person name="Chain P.S."/>
            <person name="Chen A."/>
            <person name="Mavromatis K."/>
            <person name="Markowitz V."/>
            <person name="Szeto E."/>
            <person name="Mikhailova N."/>
            <person name="Pati A."/>
            <person name="Wagner M."/>
            <person name="Woyke T."/>
            <person name="Ollivier B."/>
            <person name="Klenk H.P."/>
            <person name="Spring S."/>
            <person name="Loy A."/>
        </authorList>
    </citation>
    <scope>NUCLEOTIDE SEQUENCE [LARGE SCALE GENOMIC DNA]</scope>
    <source>
        <strain evidence="3">ATCC BAA-275 / DSM 13257 / NCIMB 13706 / S10</strain>
    </source>
</reference>
<proteinExistence type="predicted"/>
<sequence length="69" mass="7783">MKEIIKVKDLDFVPPVNDVRGVGTTIIGYLMMFILLQSVMFMFTLAEVQTGTITKGGYDIMKKIDLKLI</sequence>
<dbReference type="RefSeq" id="WP_014904105.1">
    <property type="nucleotide sequence ID" value="NC_018515.1"/>
</dbReference>
<dbReference type="AlphaFoldDB" id="J7J2J3"/>
<dbReference type="OrthoDB" id="1655516at2"/>
<name>J7J2J3_DESMD</name>